<dbReference type="PANTHER" id="PTHR21545">
    <property type="entry name" value="TRANSCRIPTION FACTOR MLR1/2"/>
    <property type="match status" value="1"/>
</dbReference>
<dbReference type="PANTHER" id="PTHR21545:SF10">
    <property type="entry name" value="LIGAND-DEPENDENT NUCLEAR RECEPTOR COREPRESSOR-LIKE PROTEIN"/>
    <property type="match status" value="1"/>
</dbReference>
<keyword evidence="3" id="KW-0804">Transcription</keyword>
<keyword evidence="6" id="KW-1185">Reference proteome</keyword>
<evidence type="ECO:0000313" key="6">
    <source>
        <dbReference type="Proteomes" id="UP000261640"/>
    </source>
</evidence>
<dbReference type="InParanoid" id="A0A7N8YE40"/>
<reference evidence="5" key="1">
    <citation type="submission" date="2025-08" db="UniProtKB">
        <authorList>
            <consortium name="Ensembl"/>
        </authorList>
    </citation>
    <scope>IDENTIFICATION</scope>
</reference>
<reference evidence="5" key="2">
    <citation type="submission" date="2025-09" db="UniProtKB">
        <authorList>
            <consortium name="Ensembl"/>
        </authorList>
    </citation>
    <scope>IDENTIFICATION</scope>
</reference>
<sequence length="82" mass="9592">MHYLYDTLLEDKGHRMATVQCPKCTTERKGFRRELDSWRHKLIHCVGFESILEGIYGPMLLRDLSLFNGGFFSELLLVKDSK</sequence>
<dbReference type="GO" id="GO:0006357">
    <property type="term" value="P:regulation of transcription by RNA polymerase II"/>
    <property type="evidence" value="ECO:0007669"/>
    <property type="project" value="TreeGrafter"/>
</dbReference>
<keyword evidence="4" id="KW-0539">Nucleus</keyword>
<evidence type="ECO:0000256" key="4">
    <source>
        <dbReference type="ARBA" id="ARBA00023242"/>
    </source>
</evidence>
<evidence type="ECO:0000256" key="2">
    <source>
        <dbReference type="ARBA" id="ARBA00023125"/>
    </source>
</evidence>
<keyword evidence="1" id="KW-0805">Transcription regulation</keyword>
<accession>A0A7N8YE40</accession>
<evidence type="ECO:0000256" key="1">
    <source>
        <dbReference type="ARBA" id="ARBA00023015"/>
    </source>
</evidence>
<evidence type="ECO:0000256" key="3">
    <source>
        <dbReference type="ARBA" id="ARBA00023163"/>
    </source>
</evidence>
<dbReference type="Proteomes" id="UP000261640">
    <property type="component" value="Unplaced"/>
</dbReference>
<dbReference type="AlphaFoldDB" id="A0A7N8YE40"/>
<name>A0A7N8YE40_9TELE</name>
<dbReference type="GO" id="GO:0005634">
    <property type="term" value="C:nucleus"/>
    <property type="evidence" value="ECO:0007669"/>
    <property type="project" value="TreeGrafter"/>
</dbReference>
<evidence type="ECO:0000313" key="5">
    <source>
        <dbReference type="Ensembl" id="ENSMAMP00000063533.1"/>
    </source>
</evidence>
<proteinExistence type="predicted"/>
<dbReference type="Ensembl" id="ENSMAMT00000041397.1">
    <property type="protein sequence ID" value="ENSMAMP00000063533.1"/>
    <property type="gene ID" value="ENSMAMG00000025964.1"/>
</dbReference>
<keyword evidence="2" id="KW-0238">DNA-binding</keyword>
<protein>
    <submittedName>
        <fullName evidence="5">Uncharacterized protein</fullName>
    </submittedName>
</protein>
<dbReference type="GeneTree" id="ENSGT00940000162414"/>
<dbReference type="GO" id="GO:0003677">
    <property type="term" value="F:DNA binding"/>
    <property type="evidence" value="ECO:0007669"/>
    <property type="project" value="UniProtKB-KW"/>
</dbReference>
<organism evidence="5 6">
    <name type="scientific">Mastacembelus armatus</name>
    <name type="common">zig-zag eel</name>
    <dbReference type="NCBI Taxonomy" id="205130"/>
    <lineage>
        <taxon>Eukaryota</taxon>
        <taxon>Metazoa</taxon>
        <taxon>Chordata</taxon>
        <taxon>Craniata</taxon>
        <taxon>Vertebrata</taxon>
        <taxon>Euteleostomi</taxon>
        <taxon>Actinopterygii</taxon>
        <taxon>Neopterygii</taxon>
        <taxon>Teleostei</taxon>
        <taxon>Neoteleostei</taxon>
        <taxon>Acanthomorphata</taxon>
        <taxon>Anabantaria</taxon>
        <taxon>Synbranchiformes</taxon>
        <taxon>Mastacembelidae</taxon>
        <taxon>Mastacembelus</taxon>
    </lineage>
</organism>